<dbReference type="Proteomes" id="UP000002595">
    <property type="component" value="Chromosome"/>
</dbReference>
<dbReference type="OrthoDB" id="15106at2157"/>
<organism evidence="1 2">
    <name type="scientific">Pyrobaculum islandicum (strain DSM 4184 / JCM 9189 / GEO3)</name>
    <dbReference type="NCBI Taxonomy" id="384616"/>
    <lineage>
        <taxon>Archaea</taxon>
        <taxon>Thermoproteota</taxon>
        <taxon>Thermoprotei</taxon>
        <taxon>Thermoproteales</taxon>
        <taxon>Thermoproteaceae</taxon>
        <taxon>Pyrobaculum</taxon>
    </lineage>
</organism>
<dbReference type="GO" id="GO:0016799">
    <property type="term" value="F:hydrolase activity, hydrolyzing N-glycosyl compounds"/>
    <property type="evidence" value="ECO:0007669"/>
    <property type="project" value="InterPro"/>
</dbReference>
<proteinExistence type="predicted"/>
<accession>A1RSU7</accession>
<dbReference type="eggNOG" id="arCOG04144">
    <property type="taxonomic scope" value="Archaea"/>
</dbReference>
<dbReference type="Gene3D" id="1.10.1670.10">
    <property type="entry name" value="Helix-hairpin-Helix base-excision DNA repair enzymes (C-terminal)"/>
    <property type="match status" value="1"/>
</dbReference>
<dbReference type="GO" id="GO:0003906">
    <property type="term" value="F:DNA-(apurinic or apyrimidinic site) endonuclease activity"/>
    <property type="evidence" value="ECO:0007669"/>
    <property type="project" value="InterPro"/>
</dbReference>
<dbReference type="InterPro" id="IPR023170">
    <property type="entry name" value="HhH_base_excis_C"/>
</dbReference>
<dbReference type="Pfam" id="PF09171">
    <property type="entry name" value="AGOG"/>
    <property type="match status" value="1"/>
</dbReference>
<dbReference type="EMBL" id="CP000504">
    <property type="protein sequence ID" value="ABL88029.1"/>
    <property type="molecule type" value="Genomic_DNA"/>
</dbReference>
<dbReference type="RefSeq" id="WP_011762605.1">
    <property type="nucleotide sequence ID" value="NC_008701.1"/>
</dbReference>
<protein>
    <recommendedName>
        <fullName evidence="3">DNA-(apurinic or apyrimidinic site) lyase</fullName>
    </recommendedName>
</protein>
<dbReference type="SUPFAM" id="SSF48150">
    <property type="entry name" value="DNA-glycosylase"/>
    <property type="match status" value="1"/>
</dbReference>
<evidence type="ECO:0008006" key="3">
    <source>
        <dbReference type="Google" id="ProtNLM"/>
    </source>
</evidence>
<gene>
    <name evidence="1" type="ordered locus">Pisl_0853</name>
</gene>
<evidence type="ECO:0000313" key="1">
    <source>
        <dbReference type="EMBL" id="ABL88029.1"/>
    </source>
</evidence>
<dbReference type="Gene3D" id="1.10.340.30">
    <property type="entry name" value="Hypothetical protein, domain 2"/>
    <property type="match status" value="1"/>
</dbReference>
<dbReference type="AlphaFoldDB" id="A1RSU7"/>
<name>A1RSU7_PYRIL</name>
<dbReference type="InterPro" id="IPR011257">
    <property type="entry name" value="DNA_glycosylase"/>
</dbReference>
<sequence length="262" mass="30528">MGEKQEFKQLVDTLVKYIDVILQLEKRDPQYHAVCRVVQNNDELTAARLTMLNALVSYRLTGRGEEHWEYFGWYFSRRVKDVCDDFLKYIETSPYLKIGIETRKKRVAKACGYVPKLEDLEKTLNDLSVLLNAKREQKTLVFAIKMLNYVYMCSRGVNRLLPFNIPIPVDYRIAYLTWCAKLIDIPPKEAIRRYKEVQGIWNKVAEKVGIPPLHLDTLLWLAGRTVIYGENIHGIPQEIIAVFQKREDCTPLSKSRGEISEE</sequence>
<dbReference type="HOGENOM" id="CLU_085935_0_0_2"/>
<keyword evidence="2" id="KW-1185">Reference proteome</keyword>
<evidence type="ECO:0000313" key="2">
    <source>
        <dbReference type="Proteomes" id="UP000002595"/>
    </source>
</evidence>
<dbReference type="KEGG" id="pis:Pisl_0853"/>
<dbReference type="GO" id="GO:0006281">
    <property type="term" value="P:DNA repair"/>
    <property type="evidence" value="ECO:0007669"/>
    <property type="project" value="InterPro"/>
</dbReference>
<reference evidence="1" key="1">
    <citation type="submission" date="2006-12" db="EMBL/GenBank/DDBJ databases">
        <title>Complete sequence of Pyrobaculum islandicum DSM 4184.</title>
        <authorList>
            <person name="Copeland A."/>
            <person name="Lucas S."/>
            <person name="Lapidus A."/>
            <person name="Barry K."/>
            <person name="Detter J.C."/>
            <person name="Glavina del Rio T."/>
            <person name="Dalin E."/>
            <person name="Tice H."/>
            <person name="Pitluck S."/>
            <person name="Meincke L."/>
            <person name="Brettin T."/>
            <person name="Bruce D."/>
            <person name="Han C."/>
            <person name="Tapia R."/>
            <person name="Gilna P."/>
            <person name="Schmutz J."/>
            <person name="Larimer F."/>
            <person name="Land M."/>
            <person name="Hauser L."/>
            <person name="Kyrpides N."/>
            <person name="Mikhailova N."/>
            <person name="Cozen A.E."/>
            <person name="Fitz-Gibbon S.T."/>
            <person name="House C.H."/>
            <person name="Saltikov C."/>
            <person name="Lowe T."/>
            <person name="Richardson P."/>
        </authorList>
    </citation>
    <scope>NUCLEOTIDE SEQUENCE [LARGE SCALE GENOMIC DNA]</scope>
    <source>
        <strain evidence="1">DSM 4184</strain>
    </source>
</reference>
<dbReference type="GeneID" id="4616431"/>
<dbReference type="InterPro" id="IPR015254">
    <property type="entry name" value="AGOG-like"/>
</dbReference>